<accession>A0AA36HYE9</accession>
<keyword evidence="6" id="KW-1185">Reference proteome</keyword>
<dbReference type="Proteomes" id="UP001178507">
    <property type="component" value="Unassembled WGS sequence"/>
</dbReference>
<dbReference type="InterPro" id="IPR000504">
    <property type="entry name" value="RRM_dom"/>
</dbReference>
<evidence type="ECO:0000313" key="6">
    <source>
        <dbReference type="Proteomes" id="UP001178507"/>
    </source>
</evidence>
<evidence type="ECO:0000259" key="4">
    <source>
        <dbReference type="PROSITE" id="PS50102"/>
    </source>
</evidence>
<protein>
    <recommendedName>
        <fullName evidence="4">RRM domain-containing protein</fullName>
    </recommendedName>
</protein>
<evidence type="ECO:0000313" key="5">
    <source>
        <dbReference type="EMBL" id="CAJ1377614.1"/>
    </source>
</evidence>
<sequence length="167" mass="18423">MFGNLMMNPGPWPMAWMPEAPSQPAAQESDIFQKLLLNHEIPMSGQQPQPQPKAQLDISQAPALIRLRGLPFEANEQEILAWMSKYDVSDKVMECKQAVRLYNKPNGKPMGIAVVAINSPEEAEVVLQTLHGKNMRNRYIEVFHHAEGDGGVDKAYVQTPGSGTTGG</sequence>
<dbReference type="Gene3D" id="3.30.70.330">
    <property type="match status" value="1"/>
</dbReference>
<dbReference type="PANTHER" id="PTHR13976">
    <property type="entry name" value="HETEROGENEOUS NUCLEAR RIBONUCLEOPROTEIN-RELATED"/>
    <property type="match status" value="1"/>
</dbReference>
<dbReference type="PROSITE" id="PS50102">
    <property type="entry name" value="RRM"/>
    <property type="match status" value="1"/>
</dbReference>
<keyword evidence="1" id="KW-0677">Repeat</keyword>
<dbReference type="InterPro" id="IPR012677">
    <property type="entry name" value="Nucleotide-bd_a/b_plait_sf"/>
</dbReference>
<gene>
    <name evidence="5" type="ORF">EVOR1521_LOCUS6362</name>
</gene>
<organism evidence="5 6">
    <name type="scientific">Effrenium voratum</name>
    <dbReference type="NCBI Taxonomy" id="2562239"/>
    <lineage>
        <taxon>Eukaryota</taxon>
        <taxon>Sar</taxon>
        <taxon>Alveolata</taxon>
        <taxon>Dinophyceae</taxon>
        <taxon>Suessiales</taxon>
        <taxon>Symbiodiniaceae</taxon>
        <taxon>Effrenium</taxon>
    </lineage>
</organism>
<dbReference type="EMBL" id="CAUJNA010000475">
    <property type="protein sequence ID" value="CAJ1377614.1"/>
    <property type="molecule type" value="Genomic_DNA"/>
</dbReference>
<dbReference type="GO" id="GO:0003723">
    <property type="term" value="F:RNA binding"/>
    <property type="evidence" value="ECO:0007669"/>
    <property type="project" value="UniProtKB-UniRule"/>
</dbReference>
<dbReference type="SUPFAM" id="SSF54928">
    <property type="entry name" value="RNA-binding domain, RBD"/>
    <property type="match status" value="1"/>
</dbReference>
<reference evidence="5" key="1">
    <citation type="submission" date="2023-08" db="EMBL/GenBank/DDBJ databases">
        <authorList>
            <person name="Chen Y."/>
            <person name="Shah S."/>
            <person name="Dougan E. K."/>
            <person name="Thang M."/>
            <person name="Chan C."/>
        </authorList>
    </citation>
    <scope>NUCLEOTIDE SEQUENCE</scope>
</reference>
<comment type="caution">
    <text evidence="5">The sequence shown here is derived from an EMBL/GenBank/DDBJ whole genome shotgun (WGS) entry which is preliminary data.</text>
</comment>
<evidence type="ECO:0000256" key="3">
    <source>
        <dbReference type="PROSITE-ProRule" id="PRU00176"/>
    </source>
</evidence>
<dbReference type="SMART" id="SM00360">
    <property type="entry name" value="RRM"/>
    <property type="match status" value="1"/>
</dbReference>
<dbReference type="InterPro" id="IPR035979">
    <property type="entry name" value="RBD_domain_sf"/>
</dbReference>
<evidence type="ECO:0000256" key="1">
    <source>
        <dbReference type="ARBA" id="ARBA00022737"/>
    </source>
</evidence>
<dbReference type="CDD" id="cd12254">
    <property type="entry name" value="RRM_hnRNPH_ESRPs_RBM12_like"/>
    <property type="match status" value="1"/>
</dbReference>
<keyword evidence="2 3" id="KW-0694">RNA-binding</keyword>
<proteinExistence type="predicted"/>
<feature type="domain" description="RRM" evidence="4">
    <location>
        <begin position="63"/>
        <end position="147"/>
    </location>
</feature>
<evidence type="ECO:0000256" key="2">
    <source>
        <dbReference type="ARBA" id="ARBA00022884"/>
    </source>
</evidence>
<name>A0AA36HYE9_9DINO</name>
<dbReference type="AlphaFoldDB" id="A0AA36HYE9"/>
<dbReference type="Pfam" id="PF00076">
    <property type="entry name" value="RRM_1"/>
    <property type="match status" value="1"/>
</dbReference>
<dbReference type="InterPro" id="IPR050666">
    <property type="entry name" value="ESRP"/>
</dbReference>
<feature type="non-terminal residue" evidence="5">
    <location>
        <position position="1"/>
    </location>
</feature>